<dbReference type="Proteomes" id="UP000000238">
    <property type="component" value="Chromosome"/>
</dbReference>
<protein>
    <submittedName>
        <fullName evidence="1">Uncharacterized protein</fullName>
    </submittedName>
</protein>
<dbReference type="KEGG" id="hch:HCH_00496"/>
<reference evidence="1 2" key="1">
    <citation type="journal article" date="2005" name="Nucleic Acids Res.">
        <title>Genomic blueprint of Hahella chejuensis, a marine microbe producing an algicidal agent.</title>
        <authorList>
            <person name="Jeong H."/>
            <person name="Yim J.H."/>
            <person name="Lee C."/>
            <person name="Choi S.-H."/>
            <person name="Park Y.K."/>
            <person name="Yoon S.H."/>
            <person name="Hur C.-G."/>
            <person name="Kang H.-Y."/>
            <person name="Kim D."/>
            <person name="Lee H.H."/>
            <person name="Park K.H."/>
            <person name="Park S.-H."/>
            <person name="Park H.-S."/>
            <person name="Lee H.K."/>
            <person name="Oh T.K."/>
            <person name="Kim J.F."/>
        </authorList>
    </citation>
    <scope>NUCLEOTIDE SEQUENCE [LARGE SCALE GENOMIC DNA]</scope>
    <source>
        <strain evidence="1 2">KCTC 2396</strain>
    </source>
</reference>
<sequence>MLGGRFCPDIQTQADTFLTASAIFFYCRNAQESEL</sequence>
<proteinExistence type="predicted"/>
<dbReference type="HOGENOM" id="CLU_3365253_0_0_6"/>
<gene>
    <name evidence="1" type="ordered locus">HCH_00496</name>
</gene>
<evidence type="ECO:0000313" key="1">
    <source>
        <dbReference type="EMBL" id="ABC27403.1"/>
    </source>
</evidence>
<organism evidence="1 2">
    <name type="scientific">Hahella chejuensis (strain KCTC 2396)</name>
    <dbReference type="NCBI Taxonomy" id="349521"/>
    <lineage>
        <taxon>Bacteria</taxon>
        <taxon>Pseudomonadati</taxon>
        <taxon>Pseudomonadota</taxon>
        <taxon>Gammaproteobacteria</taxon>
        <taxon>Oceanospirillales</taxon>
        <taxon>Hahellaceae</taxon>
        <taxon>Hahella</taxon>
    </lineage>
</organism>
<name>Q2SPM1_HAHCH</name>
<dbReference type="EMBL" id="CP000155">
    <property type="protein sequence ID" value="ABC27403.1"/>
    <property type="molecule type" value="Genomic_DNA"/>
</dbReference>
<evidence type="ECO:0000313" key="2">
    <source>
        <dbReference type="Proteomes" id="UP000000238"/>
    </source>
</evidence>
<dbReference type="AlphaFoldDB" id="Q2SPM1"/>
<keyword evidence="2" id="KW-1185">Reference proteome</keyword>
<accession>Q2SPM1</accession>